<organism evidence="2 3">
    <name type="scientific">Fusarium oxysporum NRRL 32931</name>
    <dbReference type="NCBI Taxonomy" id="660029"/>
    <lineage>
        <taxon>Eukaryota</taxon>
        <taxon>Fungi</taxon>
        <taxon>Dikarya</taxon>
        <taxon>Ascomycota</taxon>
        <taxon>Pezizomycotina</taxon>
        <taxon>Sordariomycetes</taxon>
        <taxon>Hypocreomycetidae</taxon>
        <taxon>Hypocreales</taxon>
        <taxon>Nectriaceae</taxon>
        <taxon>Fusarium</taxon>
        <taxon>Fusarium oxysporum species complex</taxon>
    </lineage>
</organism>
<feature type="region of interest" description="Disordered" evidence="1">
    <location>
        <begin position="17"/>
        <end position="41"/>
    </location>
</feature>
<reference evidence="2 3" key="1">
    <citation type="submission" date="2011-06" db="EMBL/GenBank/DDBJ databases">
        <title>The Genome Sequence of Fusarium oxysporum FOSC 3-a.</title>
        <authorList>
            <consortium name="The Broad Institute Genome Sequencing Platform"/>
            <person name="Ma L.-J."/>
            <person name="Gale L.R."/>
            <person name="Schwartz D.C."/>
            <person name="Zhou S."/>
            <person name="Corby-Kistler H."/>
            <person name="Young S.K."/>
            <person name="Zeng Q."/>
            <person name="Gargeya S."/>
            <person name="Fitzgerald M."/>
            <person name="Haas B."/>
            <person name="Abouelleil A."/>
            <person name="Alvarado L."/>
            <person name="Arachchi H.M."/>
            <person name="Berlin A."/>
            <person name="Brown A."/>
            <person name="Chapman S.B."/>
            <person name="Chen Z."/>
            <person name="Dunbar C."/>
            <person name="Freedman E."/>
            <person name="Gearin G."/>
            <person name="Gellesch M."/>
            <person name="Goldberg J."/>
            <person name="Griggs A."/>
            <person name="Gujja S."/>
            <person name="Heiman D."/>
            <person name="Howarth C."/>
            <person name="Larson L."/>
            <person name="Lui A."/>
            <person name="MacDonald P.J.P."/>
            <person name="Mehta T."/>
            <person name="Montmayeur A."/>
            <person name="Murphy C."/>
            <person name="Neiman D."/>
            <person name="Pearson M."/>
            <person name="Priest M."/>
            <person name="Roberts A."/>
            <person name="Saif S."/>
            <person name="Shea T."/>
            <person name="Shenoy N."/>
            <person name="Sisk P."/>
            <person name="Stolte C."/>
            <person name="Sykes S."/>
            <person name="Wortman J."/>
            <person name="Nusbaum C."/>
            <person name="Birren B."/>
        </authorList>
    </citation>
    <scope>NUCLEOTIDE SEQUENCE [LARGE SCALE GENOMIC DNA]</scope>
    <source>
        <strain evidence="3">FOSC 3-a</strain>
    </source>
</reference>
<gene>
    <name evidence="2" type="ORF">FOYG_16931</name>
</gene>
<dbReference type="EMBL" id="JH717852">
    <property type="protein sequence ID" value="EWY79992.1"/>
    <property type="molecule type" value="Genomic_DNA"/>
</dbReference>
<proteinExistence type="predicted"/>
<dbReference type="Proteomes" id="UP000030753">
    <property type="component" value="Unassembled WGS sequence"/>
</dbReference>
<accession>W9HCP3</accession>
<protein>
    <submittedName>
        <fullName evidence="2">Uncharacterized protein</fullName>
    </submittedName>
</protein>
<sequence>MAEIDMSRSEIRVYQARFAGGAGSPDRPSRQTTSLTKANGP</sequence>
<dbReference type="HOGENOM" id="CLU_3279475_0_0_1"/>
<name>W9HCP3_FUSOX</name>
<dbReference type="AlphaFoldDB" id="W9HCP3"/>
<evidence type="ECO:0000256" key="1">
    <source>
        <dbReference type="SAM" id="MobiDB-lite"/>
    </source>
</evidence>
<feature type="compositionally biased region" description="Polar residues" evidence="1">
    <location>
        <begin position="30"/>
        <end position="41"/>
    </location>
</feature>
<evidence type="ECO:0000313" key="3">
    <source>
        <dbReference type="Proteomes" id="UP000030753"/>
    </source>
</evidence>
<evidence type="ECO:0000313" key="2">
    <source>
        <dbReference type="EMBL" id="EWY79992.1"/>
    </source>
</evidence>